<keyword evidence="8" id="KW-1185">Reference proteome</keyword>
<dbReference type="Gene3D" id="2.40.420.20">
    <property type="match status" value="1"/>
</dbReference>
<dbReference type="InterPro" id="IPR058649">
    <property type="entry name" value="CzcB_C"/>
</dbReference>
<dbReference type="InterPro" id="IPR058647">
    <property type="entry name" value="BSH_CzcB-like"/>
</dbReference>
<dbReference type="PANTHER" id="PTHR30097">
    <property type="entry name" value="CATION EFFLUX SYSTEM PROTEIN CUSB"/>
    <property type="match status" value="1"/>
</dbReference>
<gene>
    <name evidence="7" type="ORF">SAMN06297468_2388</name>
</gene>
<evidence type="ECO:0000256" key="3">
    <source>
        <dbReference type="SAM" id="Coils"/>
    </source>
</evidence>
<evidence type="ECO:0000259" key="6">
    <source>
        <dbReference type="Pfam" id="PF25975"/>
    </source>
</evidence>
<dbReference type="Gene3D" id="2.40.30.170">
    <property type="match status" value="1"/>
</dbReference>
<dbReference type="Proteomes" id="UP000194420">
    <property type="component" value="Unassembled WGS sequence"/>
</dbReference>
<keyword evidence="2" id="KW-0813">Transport</keyword>
<dbReference type="OrthoDB" id="9774837at2"/>
<dbReference type="GO" id="GO:0016020">
    <property type="term" value="C:membrane"/>
    <property type="evidence" value="ECO:0007669"/>
    <property type="project" value="InterPro"/>
</dbReference>
<dbReference type="GO" id="GO:0015679">
    <property type="term" value="P:plasma membrane copper ion transport"/>
    <property type="evidence" value="ECO:0007669"/>
    <property type="project" value="TreeGrafter"/>
</dbReference>
<dbReference type="InterPro" id="IPR006143">
    <property type="entry name" value="RND_pump_MFP"/>
</dbReference>
<dbReference type="Pfam" id="PF25975">
    <property type="entry name" value="CzcB_C"/>
    <property type="match status" value="1"/>
</dbReference>
<protein>
    <submittedName>
        <fullName evidence="7">Membrane fusion protein, cobalt-zinc-cadmium efflux system</fullName>
    </submittedName>
</protein>
<dbReference type="SUPFAM" id="SSF111369">
    <property type="entry name" value="HlyD-like secretion proteins"/>
    <property type="match status" value="1"/>
</dbReference>
<feature type="domain" description="CusB-like beta-barrel" evidence="4">
    <location>
        <begin position="231"/>
        <end position="302"/>
    </location>
</feature>
<dbReference type="GO" id="GO:0046914">
    <property type="term" value="F:transition metal ion binding"/>
    <property type="evidence" value="ECO:0007669"/>
    <property type="project" value="TreeGrafter"/>
</dbReference>
<comment type="similarity">
    <text evidence="1">Belongs to the membrane fusion protein (MFP) (TC 8.A.1) family.</text>
</comment>
<evidence type="ECO:0000256" key="1">
    <source>
        <dbReference type="ARBA" id="ARBA00009477"/>
    </source>
</evidence>
<dbReference type="Pfam" id="PF25973">
    <property type="entry name" value="BSH_CzcB"/>
    <property type="match status" value="1"/>
</dbReference>
<dbReference type="NCBIfam" id="TIGR01730">
    <property type="entry name" value="RND_mfp"/>
    <property type="match status" value="1"/>
</dbReference>
<dbReference type="FunFam" id="2.40.420.20:FF:000006">
    <property type="entry name" value="RND family efflux transporter MFP subunit"/>
    <property type="match status" value="1"/>
</dbReference>
<evidence type="ECO:0000256" key="2">
    <source>
        <dbReference type="ARBA" id="ARBA00022448"/>
    </source>
</evidence>
<dbReference type="GO" id="GO:0060003">
    <property type="term" value="P:copper ion export"/>
    <property type="evidence" value="ECO:0007669"/>
    <property type="project" value="TreeGrafter"/>
</dbReference>
<feature type="domain" description="CzcB-like barrel-sandwich hybrid" evidence="5">
    <location>
        <begin position="87"/>
        <end position="224"/>
    </location>
</feature>
<feature type="coiled-coil region" evidence="3">
    <location>
        <begin position="153"/>
        <end position="180"/>
    </location>
</feature>
<keyword evidence="3" id="KW-0175">Coiled coil</keyword>
<name>A0A1Y6FKC4_9SPHN</name>
<dbReference type="Gene3D" id="1.10.287.470">
    <property type="entry name" value="Helix hairpin bin"/>
    <property type="match status" value="1"/>
</dbReference>
<dbReference type="Pfam" id="PF25954">
    <property type="entry name" value="Beta-barrel_RND_2"/>
    <property type="match status" value="1"/>
</dbReference>
<dbReference type="Gene3D" id="2.40.50.100">
    <property type="match status" value="1"/>
</dbReference>
<evidence type="ECO:0000313" key="7">
    <source>
        <dbReference type="EMBL" id="SMQ73981.1"/>
    </source>
</evidence>
<sequence length="383" mass="39905">MKRSHLIAAIGVLILLAALAWVFWPADSNGPDQQAEQGEKSEVPEGVLLIDAKQIAASSIEIEAVQFGAATELVFPATVAAAPNASARIDARASGVVRSVNKMLGDYVRQGEAIARIESADAAGLAAQVATARARVNELSALYDREKRLFEANVTARQDLEAAQANLQVARSELSRAQAASAAAGVSGDGRSLAVTSPISGQITSAPIVLGSYVSAGEEMFQIVNASGLQVQVALPASDAARIRPGDEATLEFGEEREIGGRVRSITPALDPESRSATAVISLAGAVPGLQPGAFLQARIQPSGETDATLISVPESAVQMVEGREVVFVRTRTGFRAMPVVTGSRSGGRIVIESGLQNGQRIATENAFLLKAELGKEEAEHGH</sequence>
<dbReference type="EMBL" id="FXWG01000003">
    <property type="protein sequence ID" value="SMQ73981.1"/>
    <property type="molecule type" value="Genomic_DNA"/>
</dbReference>
<dbReference type="InterPro" id="IPR058792">
    <property type="entry name" value="Beta-barrel_RND_2"/>
</dbReference>
<proteinExistence type="inferred from homology"/>
<dbReference type="AlphaFoldDB" id="A0A1Y6FKC4"/>
<evidence type="ECO:0000259" key="5">
    <source>
        <dbReference type="Pfam" id="PF25973"/>
    </source>
</evidence>
<accession>A0A1Y6FKC4</accession>
<organism evidence="7 8">
    <name type="scientific">Altererythrobacter xiamenensis</name>
    <dbReference type="NCBI Taxonomy" id="1316679"/>
    <lineage>
        <taxon>Bacteria</taxon>
        <taxon>Pseudomonadati</taxon>
        <taxon>Pseudomonadota</taxon>
        <taxon>Alphaproteobacteria</taxon>
        <taxon>Sphingomonadales</taxon>
        <taxon>Erythrobacteraceae</taxon>
        <taxon>Altererythrobacter</taxon>
    </lineage>
</organism>
<feature type="domain" description="CzcB-like C-terminal circularly permuted SH3-like" evidence="6">
    <location>
        <begin position="311"/>
        <end position="371"/>
    </location>
</feature>
<reference evidence="8" key="1">
    <citation type="submission" date="2017-04" db="EMBL/GenBank/DDBJ databases">
        <authorList>
            <person name="Varghese N."/>
            <person name="Submissions S."/>
        </authorList>
    </citation>
    <scope>NUCLEOTIDE SEQUENCE [LARGE SCALE GENOMIC DNA]</scope>
</reference>
<dbReference type="GO" id="GO:0022857">
    <property type="term" value="F:transmembrane transporter activity"/>
    <property type="evidence" value="ECO:0007669"/>
    <property type="project" value="InterPro"/>
</dbReference>
<dbReference type="InterPro" id="IPR051909">
    <property type="entry name" value="MFP_Cation_Efflux"/>
</dbReference>
<dbReference type="PANTHER" id="PTHR30097:SF4">
    <property type="entry name" value="SLR6042 PROTEIN"/>
    <property type="match status" value="1"/>
</dbReference>
<dbReference type="RefSeq" id="WP_086438280.1">
    <property type="nucleotide sequence ID" value="NZ_FXWG01000003.1"/>
</dbReference>
<evidence type="ECO:0000313" key="8">
    <source>
        <dbReference type="Proteomes" id="UP000194420"/>
    </source>
</evidence>
<dbReference type="GO" id="GO:0030288">
    <property type="term" value="C:outer membrane-bounded periplasmic space"/>
    <property type="evidence" value="ECO:0007669"/>
    <property type="project" value="TreeGrafter"/>
</dbReference>
<evidence type="ECO:0000259" key="4">
    <source>
        <dbReference type="Pfam" id="PF25954"/>
    </source>
</evidence>